<dbReference type="EMBL" id="LFYR01001739">
    <property type="protein sequence ID" value="KMZ59687.1"/>
    <property type="molecule type" value="Genomic_DNA"/>
</dbReference>
<dbReference type="PANTHER" id="PTHR31580">
    <property type="entry name" value="FILAMENT-LIKE PLANT PROTEIN 4"/>
    <property type="match status" value="1"/>
</dbReference>
<sequence length="693" mass="78376">MSISSANNVQYSEILSNHEVPNSSVSHVQSNLERLILPTNHVKLPELSSNLERLILPANHIQSPDLSSNLERLILPANHVKLPELSSNMEMPISSPNNLQYSEILPNHEVPDPSASHMQSSDLSSNLERLILLANHVKLPELSSNMEMPISSPNNLQHSEILSTHEVPDPSASHVQSLEFSSNHEMPNPSISSNQEFLISSAKYVKFEELSSTQEILGLCPNYAQSHEEVSSNRNTPDSQFPEVSSNKDNEDMLDSIANREQVSFIDIGFEDGDDSVNLAKRLSDALANLHSKEDMVKQHSLVADEAIAGWERAEMEVLTLKQEVESANLKNIILEGKVDYLSNALKECARKVRQARDEEKENFNATVIEKTRIWEFEKLEFKSRIAELESLLEFTQAEASTLKNHNLESKHEVIMRENAGLKLKLCSLSEEIRVHVLEKELGILAMEKASKQYLENIKKISKLEAECRRLRVPSQKISSHFNDQRSIGNSTYVESLTDSHSDSGERSSSDMWALSLTTEFDQFKTLKNVDESTHVSFTELDLMDDFLEMERLAALDMVQGSNPCFDFGVVSNQATETERISLNEDDDAFQRTLVLEKTVERLEKEKTELDIILTISQAKLKESQNMLLDLDLERQLDYSKKDLELKLKLNVIEDVSMAMPSQFKITRSEAQVHDKFEISDNDDTNVTKMDGL</sequence>
<feature type="region of interest" description="Disordered" evidence="4">
    <location>
        <begin position="228"/>
        <end position="250"/>
    </location>
</feature>
<dbReference type="InterPro" id="IPR008587">
    <property type="entry name" value="FPP_plant"/>
</dbReference>
<reference evidence="6" key="1">
    <citation type="journal article" date="2016" name="Nature">
        <title>The genome of the seagrass Zostera marina reveals angiosperm adaptation to the sea.</title>
        <authorList>
            <person name="Olsen J.L."/>
            <person name="Rouze P."/>
            <person name="Verhelst B."/>
            <person name="Lin Y.-C."/>
            <person name="Bayer T."/>
            <person name="Collen J."/>
            <person name="Dattolo E."/>
            <person name="De Paoli E."/>
            <person name="Dittami S."/>
            <person name="Maumus F."/>
            <person name="Michel G."/>
            <person name="Kersting A."/>
            <person name="Lauritano C."/>
            <person name="Lohaus R."/>
            <person name="Toepel M."/>
            <person name="Tonon T."/>
            <person name="Vanneste K."/>
            <person name="Amirebrahimi M."/>
            <person name="Brakel J."/>
            <person name="Bostroem C."/>
            <person name="Chovatia M."/>
            <person name="Grimwood J."/>
            <person name="Jenkins J.W."/>
            <person name="Jueterbock A."/>
            <person name="Mraz A."/>
            <person name="Stam W.T."/>
            <person name="Tice H."/>
            <person name="Bornberg-Bauer E."/>
            <person name="Green P.J."/>
            <person name="Pearson G.A."/>
            <person name="Procaccini G."/>
            <person name="Duarte C.M."/>
            <person name="Schmutz J."/>
            <person name="Reusch T.B.H."/>
            <person name="Van de Peer Y."/>
        </authorList>
    </citation>
    <scope>NUCLEOTIDE SEQUENCE [LARGE SCALE GENOMIC DNA]</scope>
    <source>
        <strain evidence="6">cv. Finnish</strain>
    </source>
</reference>
<comment type="similarity">
    <text evidence="1">Belongs to the FPP family.</text>
</comment>
<protein>
    <recommendedName>
        <fullName evidence="7">Filament-like plant protein</fullName>
    </recommendedName>
</protein>
<evidence type="ECO:0000256" key="2">
    <source>
        <dbReference type="ARBA" id="ARBA00023054"/>
    </source>
</evidence>
<gene>
    <name evidence="5" type="ORF">ZOSMA_65G00180</name>
</gene>
<dbReference type="OrthoDB" id="128924at2759"/>
<evidence type="ECO:0000256" key="4">
    <source>
        <dbReference type="SAM" id="MobiDB-lite"/>
    </source>
</evidence>
<dbReference type="PANTHER" id="PTHR31580:SF49">
    <property type="entry name" value="FILAMENT-LIKE PLANT PROTEIN 3"/>
    <property type="match status" value="1"/>
</dbReference>
<dbReference type="STRING" id="29655.A0A0K9NUG9"/>
<dbReference type="Pfam" id="PF05911">
    <property type="entry name" value="FPP"/>
    <property type="match status" value="2"/>
</dbReference>
<organism evidence="5 6">
    <name type="scientific">Zostera marina</name>
    <name type="common">Eelgrass</name>
    <dbReference type="NCBI Taxonomy" id="29655"/>
    <lineage>
        <taxon>Eukaryota</taxon>
        <taxon>Viridiplantae</taxon>
        <taxon>Streptophyta</taxon>
        <taxon>Embryophyta</taxon>
        <taxon>Tracheophyta</taxon>
        <taxon>Spermatophyta</taxon>
        <taxon>Magnoliopsida</taxon>
        <taxon>Liliopsida</taxon>
        <taxon>Zosteraceae</taxon>
        <taxon>Zostera</taxon>
    </lineage>
</organism>
<name>A0A0K9NUG9_ZOSMR</name>
<evidence type="ECO:0008006" key="7">
    <source>
        <dbReference type="Google" id="ProtNLM"/>
    </source>
</evidence>
<keyword evidence="2 3" id="KW-0175">Coiled coil</keyword>
<dbReference type="Proteomes" id="UP000036987">
    <property type="component" value="Unassembled WGS sequence"/>
</dbReference>
<feature type="compositionally biased region" description="Polar residues" evidence="4">
    <location>
        <begin position="232"/>
        <end position="245"/>
    </location>
</feature>
<dbReference type="AlphaFoldDB" id="A0A0K9NUG9"/>
<accession>A0A0K9NUG9</accession>
<keyword evidence="6" id="KW-1185">Reference proteome</keyword>
<evidence type="ECO:0000313" key="5">
    <source>
        <dbReference type="EMBL" id="KMZ59687.1"/>
    </source>
</evidence>
<proteinExistence type="inferred from homology"/>
<evidence type="ECO:0000313" key="6">
    <source>
        <dbReference type="Proteomes" id="UP000036987"/>
    </source>
</evidence>
<evidence type="ECO:0000256" key="1">
    <source>
        <dbReference type="ARBA" id="ARBA00005921"/>
    </source>
</evidence>
<comment type="caution">
    <text evidence="5">The sequence shown here is derived from an EMBL/GenBank/DDBJ whole genome shotgun (WGS) entry which is preliminary data.</text>
</comment>
<evidence type="ECO:0000256" key="3">
    <source>
        <dbReference type="SAM" id="Coils"/>
    </source>
</evidence>
<feature type="coiled-coil region" evidence="3">
    <location>
        <begin position="339"/>
        <end position="406"/>
    </location>
</feature>